<keyword evidence="7 10" id="KW-0288">FMN</keyword>
<dbReference type="GO" id="GO:0006207">
    <property type="term" value="P:'de novo' pyrimidine nucleobase biosynthetic process"/>
    <property type="evidence" value="ECO:0007669"/>
    <property type="project" value="InterPro"/>
</dbReference>
<dbReference type="HAMAP" id="MF_00224">
    <property type="entry name" value="DHO_dh_type1"/>
    <property type="match status" value="1"/>
</dbReference>
<evidence type="ECO:0000256" key="6">
    <source>
        <dbReference type="ARBA" id="ARBA00022630"/>
    </source>
</evidence>
<dbReference type="InterPro" id="IPR049622">
    <property type="entry name" value="Dihydroorotate_DH_I"/>
</dbReference>
<comment type="caution">
    <text evidence="10">Lacks conserved residue(s) required for the propagation of feature annotation.</text>
</comment>
<dbReference type="CDD" id="cd04740">
    <property type="entry name" value="DHOD_1B_like"/>
    <property type="match status" value="1"/>
</dbReference>
<dbReference type="Gene3D" id="3.20.20.70">
    <property type="entry name" value="Aldolase class I"/>
    <property type="match status" value="1"/>
</dbReference>
<evidence type="ECO:0000256" key="1">
    <source>
        <dbReference type="ARBA" id="ARBA00004496"/>
    </source>
</evidence>
<dbReference type="GO" id="GO:0044205">
    <property type="term" value="P:'de novo' UMP biosynthetic process"/>
    <property type="evidence" value="ECO:0007669"/>
    <property type="project" value="UniProtKB-UniRule"/>
</dbReference>
<dbReference type="InterPro" id="IPR001295">
    <property type="entry name" value="Dihydroorotate_DH_CS"/>
</dbReference>
<dbReference type="EC" id="1.3.-.-" evidence="10"/>
<feature type="binding site" evidence="10">
    <location>
        <begin position="46"/>
        <end position="47"/>
    </location>
    <ligand>
        <name>FMN</name>
        <dbReference type="ChEBI" id="CHEBI:58210"/>
    </ligand>
</feature>
<keyword evidence="8 10" id="KW-0665">Pyrimidine biosynthesis</keyword>
<dbReference type="KEGG" id="tagg:NF865_00480"/>
<feature type="domain" description="Dihydroorotate dehydrogenase catalytic" evidence="11">
    <location>
        <begin position="5"/>
        <end position="286"/>
    </location>
</feature>
<evidence type="ECO:0000259" key="11">
    <source>
        <dbReference type="Pfam" id="PF01180"/>
    </source>
</evidence>
<feature type="binding site" evidence="10">
    <location>
        <position position="46"/>
    </location>
    <ligand>
        <name>substrate</name>
    </ligand>
</feature>
<dbReference type="PIRSF" id="PIRSF000164">
    <property type="entry name" value="DHO_oxidase"/>
    <property type="match status" value="1"/>
</dbReference>
<keyword evidence="5 10" id="KW-0963">Cytoplasm</keyword>
<evidence type="ECO:0000256" key="10">
    <source>
        <dbReference type="HAMAP-Rule" id="MF_00224"/>
    </source>
</evidence>
<dbReference type="InterPro" id="IPR012135">
    <property type="entry name" value="Dihydroorotate_DH_1_2"/>
</dbReference>
<dbReference type="FunFam" id="3.20.20.70:FF:000027">
    <property type="entry name" value="Dihydropyrimidine dehydrogenase [NADP(+)]"/>
    <property type="match status" value="1"/>
</dbReference>
<accession>A0A9E7SNS6</accession>
<protein>
    <recommendedName>
        <fullName evidence="10">Dihydroorotate dehydrogenase</fullName>
        <shortName evidence="10">DHOD</shortName>
        <shortName evidence="10">DHODase</shortName>
        <shortName evidence="10">DHOdehase</shortName>
        <ecNumber evidence="10">1.3.-.-</ecNumber>
    </recommendedName>
</protein>
<feature type="binding site" evidence="10">
    <location>
        <position position="165"/>
    </location>
    <ligand>
        <name>FMN</name>
        <dbReference type="ChEBI" id="CHEBI:58210"/>
    </ligand>
</feature>
<evidence type="ECO:0000256" key="3">
    <source>
        <dbReference type="ARBA" id="ARBA00008008"/>
    </source>
</evidence>
<dbReference type="AlphaFoldDB" id="A0A9E7SNS6"/>
<dbReference type="InterPro" id="IPR013785">
    <property type="entry name" value="Aldolase_TIM"/>
</dbReference>
<comment type="pathway">
    <text evidence="2 10">Pyrimidine metabolism; UMP biosynthesis via de novo pathway.</text>
</comment>
<evidence type="ECO:0000256" key="5">
    <source>
        <dbReference type="ARBA" id="ARBA00022490"/>
    </source>
</evidence>
<feature type="binding site" evidence="10">
    <location>
        <begin position="243"/>
        <end position="244"/>
    </location>
    <ligand>
        <name>FMN</name>
        <dbReference type="ChEBI" id="CHEBI:58210"/>
    </ligand>
</feature>
<dbReference type="NCBIfam" id="TIGR01037">
    <property type="entry name" value="pyrD_sub1_fam"/>
    <property type="match status" value="1"/>
</dbReference>
<dbReference type="PANTHER" id="PTHR48109">
    <property type="entry name" value="DIHYDROOROTATE DEHYDROGENASE (QUINONE), MITOCHONDRIAL-RELATED"/>
    <property type="match status" value="1"/>
</dbReference>
<comment type="catalytic activity">
    <reaction evidence="10">
        <text>(S)-dihydroorotate + A = orotate + AH2</text>
        <dbReference type="Rhea" id="RHEA:18073"/>
        <dbReference type="ChEBI" id="CHEBI:13193"/>
        <dbReference type="ChEBI" id="CHEBI:17499"/>
        <dbReference type="ChEBI" id="CHEBI:30839"/>
        <dbReference type="ChEBI" id="CHEBI:30864"/>
    </reaction>
</comment>
<evidence type="ECO:0000256" key="9">
    <source>
        <dbReference type="ARBA" id="ARBA00023002"/>
    </source>
</evidence>
<proteinExistence type="inferred from homology"/>
<dbReference type="PROSITE" id="PS00912">
    <property type="entry name" value="DHODEHASE_2"/>
    <property type="match status" value="1"/>
</dbReference>
<dbReference type="GO" id="GO:0005737">
    <property type="term" value="C:cytoplasm"/>
    <property type="evidence" value="ECO:0007669"/>
    <property type="project" value="UniProtKB-SubCell"/>
</dbReference>
<dbReference type="PANTHER" id="PTHR48109:SF1">
    <property type="entry name" value="DIHYDROOROTATE DEHYDROGENASE (FUMARATE)"/>
    <property type="match status" value="1"/>
</dbReference>
<dbReference type="EMBL" id="CP099582">
    <property type="protein sequence ID" value="USS40748.1"/>
    <property type="molecule type" value="Genomic_DNA"/>
</dbReference>
<comment type="subunit">
    <text evidence="4">Heterotetramer of 2 PyrK and 2 PyrD type B subunits.</text>
</comment>
<dbReference type="PROSITE" id="PS00911">
    <property type="entry name" value="DHODEHASE_1"/>
    <property type="match status" value="1"/>
</dbReference>
<feature type="binding site" evidence="10">
    <location>
        <position position="217"/>
    </location>
    <ligand>
        <name>FMN</name>
        <dbReference type="ChEBI" id="CHEBI:58210"/>
    </ligand>
</feature>
<dbReference type="InterPro" id="IPR033888">
    <property type="entry name" value="DHOD_1B"/>
</dbReference>
<dbReference type="Proteomes" id="UP001055732">
    <property type="component" value="Chromosome"/>
</dbReference>
<organism evidence="12 13">
    <name type="scientific">Thermococcus aggregans</name>
    <dbReference type="NCBI Taxonomy" id="110163"/>
    <lineage>
        <taxon>Archaea</taxon>
        <taxon>Methanobacteriati</taxon>
        <taxon>Methanobacteriota</taxon>
        <taxon>Thermococci</taxon>
        <taxon>Thermococcales</taxon>
        <taxon>Thermococcaceae</taxon>
        <taxon>Thermococcus</taxon>
    </lineage>
</organism>
<dbReference type="InterPro" id="IPR024920">
    <property type="entry name" value="Dihydroorotate_DH_1"/>
</dbReference>
<feature type="binding site" evidence="10">
    <location>
        <position position="22"/>
    </location>
    <ligand>
        <name>FMN</name>
        <dbReference type="ChEBI" id="CHEBI:58210"/>
    </ligand>
</feature>
<keyword evidence="9 10" id="KW-0560">Oxidoreductase</keyword>
<name>A0A9E7SNS6_THEAG</name>
<evidence type="ECO:0000256" key="7">
    <source>
        <dbReference type="ARBA" id="ARBA00022643"/>
    </source>
</evidence>
<reference evidence="12" key="1">
    <citation type="journal article" date="1998" name="Int. J. Syst. Bacteriol. 48 Pt">
        <title>Thermococcus guaymasensis sp. nov. and Thermococcus aggregans sp. nov., two novel thermophilic archaea isolated from the Guaymas Basin hydrothermal vent site.</title>
        <authorList>
            <person name="Canganella F."/>
            <person name="Jones W.J."/>
            <person name="Gambacorta A."/>
            <person name="Antranikian G."/>
        </authorList>
    </citation>
    <scope>NUCLEOTIDE SEQUENCE</scope>
    <source>
        <strain evidence="12">TY</strain>
    </source>
</reference>
<evidence type="ECO:0000313" key="13">
    <source>
        <dbReference type="Proteomes" id="UP001055732"/>
    </source>
</evidence>
<comment type="similarity">
    <text evidence="3 10">Belongs to the dihydroorotate dehydrogenase family. Type 1 subfamily.</text>
</comment>
<comment type="cofactor">
    <cofactor evidence="10">
        <name>FMN</name>
        <dbReference type="ChEBI" id="CHEBI:58210"/>
    </cofactor>
    <text evidence="10">Binds 1 FMN per subunit.</text>
</comment>
<feature type="active site" description="Nucleophile" evidence="10">
    <location>
        <position position="131"/>
    </location>
</feature>
<dbReference type="NCBIfam" id="NF005574">
    <property type="entry name" value="PRK07259.1"/>
    <property type="match status" value="1"/>
</dbReference>
<dbReference type="GO" id="GO:0004152">
    <property type="term" value="F:dihydroorotate dehydrogenase activity"/>
    <property type="evidence" value="ECO:0007669"/>
    <property type="project" value="UniProtKB-UniRule"/>
</dbReference>
<evidence type="ECO:0000313" key="12">
    <source>
        <dbReference type="EMBL" id="USS40748.1"/>
    </source>
</evidence>
<feature type="binding site" evidence="10">
    <location>
        <begin position="192"/>
        <end position="193"/>
    </location>
    <ligand>
        <name>substrate</name>
    </ligand>
</feature>
<dbReference type="SUPFAM" id="SSF51395">
    <property type="entry name" value="FMN-linked oxidoreductases"/>
    <property type="match status" value="1"/>
</dbReference>
<dbReference type="InterPro" id="IPR050074">
    <property type="entry name" value="DHO_dehydrogenase"/>
</dbReference>
<dbReference type="Pfam" id="PF01180">
    <property type="entry name" value="DHO_dh"/>
    <property type="match status" value="1"/>
</dbReference>
<evidence type="ECO:0000256" key="8">
    <source>
        <dbReference type="ARBA" id="ARBA00022975"/>
    </source>
</evidence>
<reference evidence="12" key="2">
    <citation type="submission" date="2022-06" db="EMBL/GenBank/DDBJ databases">
        <authorList>
            <person name="Park Y.-J."/>
        </authorList>
    </citation>
    <scope>NUCLEOTIDE SEQUENCE</scope>
    <source>
        <strain evidence="12">TY</strain>
    </source>
</reference>
<feature type="binding site" evidence="10">
    <location>
        <begin position="70"/>
        <end position="74"/>
    </location>
    <ligand>
        <name>substrate</name>
    </ligand>
</feature>
<sequence>MGVDLSVERFGIKFENPLILASGPAGFGFELLQYLDLSKVGAITLKTVTLNPREGNAPPRLVDTHGGIINSIGLQNPGIGEFINSIAPRLKEIKTIKIGSIAGFSVEEWKVLGEEMDKIKEIKAIELDLSCPNVKGKKMWAKDEKLTQEAIKAVRESTDKPIIAKLAPDVTGIVGIAKKAVEAGADGLSIGNTIEAMRINIETGLPVLKLKTGGLSGPAIKPITLARVFKVAEALDVPIIGIGGVMNWKDALEYAMAGASLIGIGTALMINPQSPLEILEGIERFLRQKGIERFEDIVGIAHRGGFRCLSKNTGKRGIRTLQYW</sequence>
<comment type="function">
    <text evidence="10">Catalyzes the conversion of dihydroorotate to orotate.</text>
</comment>
<gene>
    <name evidence="10" type="primary">pyrD</name>
    <name evidence="12" type="ORF">NF865_00480</name>
</gene>
<evidence type="ECO:0000256" key="2">
    <source>
        <dbReference type="ARBA" id="ARBA00004725"/>
    </source>
</evidence>
<keyword evidence="6 10" id="KW-0285">Flavoprotein</keyword>
<comment type="subcellular location">
    <subcellularLocation>
        <location evidence="1 10">Cytoplasm</location>
    </subcellularLocation>
</comment>
<feature type="binding site" evidence="10">
    <location>
        <begin position="265"/>
        <end position="266"/>
    </location>
    <ligand>
        <name>FMN</name>
        <dbReference type="ChEBI" id="CHEBI:58210"/>
    </ligand>
</feature>
<dbReference type="InterPro" id="IPR005720">
    <property type="entry name" value="Dihydroorotate_DH_cat"/>
</dbReference>
<dbReference type="RefSeq" id="WP_253304700.1">
    <property type="nucleotide sequence ID" value="NZ_CP099582.1"/>
</dbReference>
<evidence type="ECO:0000256" key="4">
    <source>
        <dbReference type="ARBA" id="ARBA00011669"/>
    </source>
</evidence>
<keyword evidence="13" id="KW-1185">Reference proteome</keyword>